<feature type="region of interest" description="Disordered" evidence="1">
    <location>
        <begin position="180"/>
        <end position="235"/>
    </location>
</feature>
<evidence type="ECO:0000256" key="1">
    <source>
        <dbReference type="SAM" id="MobiDB-lite"/>
    </source>
</evidence>
<reference evidence="2 3" key="1">
    <citation type="submission" date="2019-09" db="EMBL/GenBank/DDBJ databases">
        <title>Bird 10,000 Genomes (B10K) Project - Family phase.</title>
        <authorList>
            <person name="Zhang G."/>
        </authorList>
    </citation>
    <scope>NUCLEOTIDE SEQUENCE [LARGE SCALE GENOMIC DNA]</scope>
    <source>
        <strain evidence="2">OUT-0040</strain>
        <tissue evidence="2">Blood</tissue>
    </source>
</reference>
<dbReference type="Pfam" id="PF15691">
    <property type="entry name" value="PPP1R32"/>
    <property type="match status" value="2"/>
</dbReference>
<evidence type="ECO:0000313" key="3">
    <source>
        <dbReference type="Proteomes" id="UP000585422"/>
    </source>
</evidence>
<comment type="caution">
    <text evidence="2">The sequence shown here is derived from an EMBL/GenBank/DDBJ whole genome shotgun (WGS) entry which is preliminary data.</text>
</comment>
<proteinExistence type="predicted"/>
<organism evidence="2 3">
    <name type="scientific">Haliaeetus albicilla</name>
    <name type="common">White-tailed sea-eagle</name>
    <name type="synonym">Falco albicilla</name>
    <dbReference type="NCBI Taxonomy" id="8969"/>
    <lineage>
        <taxon>Eukaryota</taxon>
        <taxon>Metazoa</taxon>
        <taxon>Chordata</taxon>
        <taxon>Craniata</taxon>
        <taxon>Vertebrata</taxon>
        <taxon>Euteleostomi</taxon>
        <taxon>Archelosauria</taxon>
        <taxon>Archosauria</taxon>
        <taxon>Dinosauria</taxon>
        <taxon>Saurischia</taxon>
        <taxon>Theropoda</taxon>
        <taxon>Coelurosauria</taxon>
        <taxon>Aves</taxon>
        <taxon>Neognathae</taxon>
        <taxon>Neoaves</taxon>
        <taxon>Telluraves</taxon>
        <taxon>Accipitrimorphae</taxon>
        <taxon>Accipitriformes</taxon>
        <taxon>Accipitridae</taxon>
        <taxon>Accipitrinae</taxon>
        <taxon>Haliaeetus</taxon>
    </lineage>
</organism>
<dbReference type="EMBL" id="VZSQ01000085">
    <property type="protein sequence ID" value="NWZ52645.1"/>
    <property type="molecule type" value="Genomic_DNA"/>
</dbReference>
<feature type="non-terminal residue" evidence="2">
    <location>
        <position position="1"/>
    </location>
</feature>
<dbReference type="PANTHER" id="PTHR34349:SF1">
    <property type="entry name" value="PROTEIN PHOSPHATASE 1 REGULATORY SUBUNIT 32"/>
    <property type="match status" value="1"/>
</dbReference>
<gene>
    <name evidence="2" type="primary">Ppp1r32</name>
    <name evidence="2" type="ORF">HALALB_R16650</name>
</gene>
<feature type="non-terminal residue" evidence="2">
    <location>
        <position position="235"/>
    </location>
</feature>
<dbReference type="InterPro" id="IPR031410">
    <property type="entry name" value="SAXO4"/>
</dbReference>
<dbReference type="PANTHER" id="PTHR34349">
    <property type="entry name" value="PROTEIN PHOSPHATASE 1 REGULATORY SUBUNIT 32"/>
    <property type="match status" value="1"/>
</dbReference>
<feature type="compositionally biased region" description="Polar residues" evidence="1">
    <location>
        <begin position="214"/>
        <end position="223"/>
    </location>
</feature>
<dbReference type="AlphaFoldDB" id="A0A7K7NBJ0"/>
<keyword evidence="3" id="KW-1185">Reference proteome</keyword>
<dbReference type="Proteomes" id="UP000585422">
    <property type="component" value="Unassembled WGS sequence"/>
</dbReference>
<protein>
    <submittedName>
        <fullName evidence="2">PPR32 phosphatase</fullName>
    </submittedName>
</protein>
<evidence type="ECO:0000313" key="2">
    <source>
        <dbReference type="EMBL" id="NWZ52645.1"/>
    </source>
</evidence>
<name>A0A7K7NBJ0_HALAL</name>
<dbReference type="GO" id="GO:0019902">
    <property type="term" value="F:phosphatase binding"/>
    <property type="evidence" value="ECO:0007669"/>
    <property type="project" value="TreeGrafter"/>
</dbReference>
<accession>A0A7K7NBJ0</accession>
<sequence length="235" mass="25165">MASACLFFCPRAKLRSLLQDSPAAGLGIVSPSVKARSGGSTDLMNFYATSYAVAYGRGSRSPPQRCAGAHSHDEAPSPRCHPGPPRFRPCLGHHTGTGYVSNNHSAISCLLCPRGAAEGHCQDTATSTTTEHFKPFWLPNGRSLLPWHVHQPESGYLQESSLSCPHTRGVSPQHTWLLQGPPRASREHGTESRCAGPAQPDVLQKMTIGAKEQSGFTRATPRSDSILPVLPAQPV</sequence>
<dbReference type="OrthoDB" id="9980630at2759"/>